<reference evidence="2" key="2">
    <citation type="submission" date="2022-09" db="EMBL/GenBank/DDBJ databases">
        <authorList>
            <person name="Sun Q."/>
            <person name="Ohkuma M."/>
        </authorList>
    </citation>
    <scope>NUCLEOTIDE SEQUENCE</scope>
    <source>
        <strain evidence="2">JCM 3093</strain>
    </source>
</reference>
<gene>
    <name evidence="2" type="ORF">GCM10010126_61050</name>
</gene>
<evidence type="ECO:0000256" key="1">
    <source>
        <dbReference type="SAM" id="MobiDB-lite"/>
    </source>
</evidence>
<feature type="region of interest" description="Disordered" evidence="1">
    <location>
        <begin position="1"/>
        <end position="20"/>
    </location>
</feature>
<dbReference type="Proteomes" id="UP000627984">
    <property type="component" value="Unassembled WGS sequence"/>
</dbReference>
<name>A0AA37BN06_9ACTN</name>
<organism evidence="2 3">
    <name type="scientific">Planomonospora parontospora</name>
    <dbReference type="NCBI Taxonomy" id="58119"/>
    <lineage>
        <taxon>Bacteria</taxon>
        <taxon>Bacillati</taxon>
        <taxon>Actinomycetota</taxon>
        <taxon>Actinomycetes</taxon>
        <taxon>Streptosporangiales</taxon>
        <taxon>Streptosporangiaceae</taxon>
        <taxon>Planomonospora</taxon>
    </lineage>
</organism>
<proteinExistence type="predicted"/>
<evidence type="ECO:0000313" key="2">
    <source>
        <dbReference type="EMBL" id="GGK93501.1"/>
    </source>
</evidence>
<comment type="caution">
    <text evidence="2">The sequence shown here is derived from an EMBL/GenBank/DDBJ whole genome shotgun (WGS) entry which is preliminary data.</text>
</comment>
<protein>
    <submittedName>
        <fullName evidence="2">Uncharacterized protein</fullName>
    </submittedName>
</protein>
<accession>A0AA37BN06</accession>
<dbReference type="AlphaFoldDB" id="A0AA37BN06"/>
<dbReference type="EMBL" id="BMQD01000028">
    <property type="protein sequence ID" value="GGK93501.1"/>
    <property type="molecule type" value="Genomic_DNA"/>
</dbReference>
<reference evidence="2" key="1">
    <citation type="journal article" date="2014" name="Int. J. Syst. Evol. Microbiol.">
        <title>Complete genome sequence of Corynebacterium casei LMG S-19264T (=DSM 44701T), isolated from a smear-ripened cheese.</title>
        <authorList>
            <consortium name="US DOE Joint Genome Institute (JGI-PGF)"/>
            <person name="Walter F."/>
            <person name="Albersmeier A."/>
            <person name="Kalinowski J."/>
            <person name="Ruckert C."/>
        </authorList>
    </citation>
    <scope>NUCLEOTIDE SEQUENCE</scope>
    <source>
        <strain evidence="2">JCM 3093</strain>
    </source>
</reference>
<evidence type="ECO:0000313" key="3">
    <source>
        <dbReference type="Proteomes" id="UP000627984"/>
    </source>
</evidence>
<sequence>MARAEQLKTRPSPDAVHRARWRPPRAGDRAVIVQLLHSHARTRAYASWLLGRHGTIVRLLRGGAFALIELDDEPSRFLGGARRWHVYLDDLLVDAVEHPREDHNPYGVGLSGAGRGVVRHAWPSGRREGLCGAMVRPVLVGSWSPPFLSTLENVCSICVHIAESDGTGS</sequence>